<keyword evidence="3" id="KW-1185">Reference proteome</keyword>
<evidence type="ECO:0000313" key="2">
    <source>
        <dbReference type="EMBL" id="KAK0702818.1"/>
    </source>
</evidence>
<gene>
    <name evidence="2" type="ORF">B0H67DRAFT_604483</name>
</gene>
<organism evidence="2 3">
    <name type="scientific">Lasiosphaeris hirsuta</name>
    <dbReference type="NCBI Taxonomy" id="260670"/>
    <lineage>
        <taxon>Eukaryota</taxon>
        <taxon>Fungi</taxon>
        <taxon>Dikarya</taxon>
        <taxon>Ascomycota</taxon>
        <taxon>Pezizomycotina</taxon>
        <taxon>Sordariomycetes</taxon>
        <taxon>Sordariomycetidae</taxon>
        <taxon>Sordariales</taxon>
        <taxon>Lasiosphaeriaceae</taxon>
        <taxon>Lasiosphaeris</taxon>
    </lineage>
</organism>
<dbReference type="Pfam" id="PF13391">
    <property type="entry name" value="HNH_2"/>
    <property type="match status" value="1"/>
</dbReference>
<dbReference type="EMBL" id="JAUKUA010000008">
    <property type="protein sequence ID" value="KAK0702818.1"/>
    <property type="molecule type" value="Genomic_DNA"/>
</dbReference>
<protein>
    <recommendedName>
        <fullName evidence="1">HNH nuclease domain-containing protein</fullName>
    </recommendedName>
</protein>
<accession>A0AA39ZSI3</accession>
<evidence type="ECO:0000259" key="1">
    <source>
        <dbReference type="Pfam" id="PF13391"/>
    </source>
</evidence>
<evidence type="ECO:0000313" key="3">
    <source>
        <dbReference type="Proteomes" id="UP001172102"/>
    </source>
</evidence>
<dbReference type="InterPro" id="IPR003615">
    <property type="entry name" value="HNH_nuc"/>
</dbReference>
<comment type="caution">
    <text evidence="2">The sequence shown here is derived from an EMBL/GenBank/DDBJ whole genome shotgun (WGS) entry which is preliminary data.</text>
</comment>
<reference evidence="2" key="1">
    <citation type="submission" date="2023-06" db="EMBL/GenBank/DDBJ databases">
        <title>Genome-scale phylogeny and comparative genomics of the fungal order Sordariales.</title>
        <authorList>
            <consortium name="Lawrence Berkeley National Laboratory"/>
            <person name="Hensen N."/>
            <person name="Bonometti L."/>
            <person name="Westerberg I."/>
            <person name="Brannstrom I.O."/>
            <person name="Guillou S."/>
            <person name="Cros-Aarteil S."/>
            <person name="Calhoun S."/>
            <person name="Haridas S."/>
            <person name="Kuo A."/>
            <person name="Mondo S."/>
            <person name="Pangilinan J."/>
            <person name="Riley R."/>
            <person name="Labutti K."/>
            <person name="Andreopoulos B."/>
            <person name="Lipzen A."/>
            <person name="Chen C."/>
            <person name="Yanf M."/>
            <person name="Daum C."/>
            <person name="Ng V."/>
            <person name="Clum A."/>
            <person name="Steindorff A."/>
            <person name="Ohm R."/>
            <person name="Martin F."/>
            <person name="Silar P."/>
            <person name="Natvig D."/>
            <person name="Lalanne C."/>
            <person name="Gautier V."/>
            <person name="Ament-Velasquez S.L."/>
            <person name="Kruys A."/>
            <person name="Hutchinson M.I."/>
            <person name="Powell A.J."/>
            <person name="Barry K."/>
            <person name="Miller A.N."/>
            <person name="Grigoriev I.V."/>
            <person name="Debuchy R."/>
            <person name="Gladieux P."/>
            <person name="Thoren M.H."/>
            <person name="Johannesson H."/>
        </authorList>
    </citation>
    <scope>NUCLEOTIDE SEQUENCE</scope>
    <source>
        <strain evidence="2">SMH4607-1</strain>
    </source>
</reference>
<sequence length="141" mass="16106">MFDNGAIHLIEGTDVDRPQNVITLTQDLHSWFGNFDIFFEPILDQEHTYRIQSFFHPMATPDLPVVRRLYLTESRTIGPPSQRLLALHYATSHILHLSAAAGYITKILKDMEWKDTRADGSTELGRILSLRFGGWSEAVHT</sequence>
<name>A0AA39ZSI3_9PEZI</name>
<dbReference type="AlphaFoldDB" id="A0AA39ZSI3"/>
<feature type="domain" description="HNH nuclease" evidence="1">
    <location>
        <begin position="6"/>
        <end position="40"/>
    </location>
</feature>
<proteinExistence type="predicted"/>
<dbReference type="Proteomes" id="UP001172102">
    <property type="component" value="Unassembled WGS sequence"/>
</dbReference>